<dbReference type="EMBL" id="JYDP01000008">
    <property type="protein sequence ID" value="KRZ17173.1"/>
    <property type="molecule type" value="Genomic_DNA"/>
</dbReference>
<reference evidence="1 2" key="1">
    <citation type="submission" date="2015-01" db="EMBL/GenBank/DDBJ databases">
        <title>Evolution of Trichinella species and genotypes.</title>
        <authorList>
            <person name="Korhonen P.K."/>
            <person name="Edoardo P."/>
            <person name="Giuseppe L.R."/>
            <person name="Gasser R.B."/>
        </authorList>
    </citation>
    <scope>NUCLEOTIDE SEQUENCE [LARGE SCALE GENOMIC DNA]</scope>
    <source>
        <strain evidence="1">ISS1029</strain>
    </source>
</reference>
<sequence length="156" mass="18992">MSEMDVDDNFADDEMETEVQTPVVKKKLMRVKKSHKKNSQKKLVENQFHNQSFRLWDNSKTDNVRIMERNQNLSDCKYSLDIQLRRRQQSKKKKSFTWGMKCAYRNDYKLYTNCMKNTNRIKNEQKKIMKRKFRCSPIPELPEEDENENELIFRKL</sequence>
<organism evidence="1 2">
    <name type="scientific">Trichinella zimbabwensis</name>
    <dbReference type="NCBI Taxonomy" id="268475"/>
    <lineage>
        <taxon>Eukaryota</taxon>
        <taxon>Metazoa</taxon>
        <taxon>Ecdysozoa</taxon>
        <taxon>Nematoda</taxon>
        <taxon>Enoplea</taxon>
        <taxon>Dorylaimia</taxon>
        <taxon>Trichinellida</taxon>
        <taxon>Trichinellidae</taxon>
        <taxon>Trichinella</taxon>
    </lineage>
</organism>
<name>A0A0V1I5I4_9BILA</name>
<accession>A0A0V1I5I4</accession>
<protein>
    <submittedName>
        <fullName evidence="1">Uncharacterized protein</fullName>
    </submittedName>
</protein>
<keyword evidence="2" id="KW-1185">Reference proteome</keyword>
<evidence type="ECO:0000313" key="2">
    <source>
        <dbReference type="Proteomes" id="UP000055024"/>
    </source>
</evidence>
<gene>
    <name evidence="1" type="ORF">T11_11901</name>
</gene>
<dbReference type="OrthoDB" id="10401671at2759"/>
<evidence type="ECO:0000313" key="1">
    <source>
        <dbReference type="EMBL" id="KRZ17173.1"/>
    </source>
</evidence>
<proteinExistence type="predicted"/>
<dbReference type="Proteomes" id="UP000055024">
    <property type="component" value="Unassembled WGS sequence"/>
</dbReference>
<dbReference type="AlphaFoldDB" id="A0A0V1I5I4"/>
<comment type="caution">
    <text evidence="1">The sequence shown here is derived from an EMBL/GenBank/DDBJ whole genome shotgun (WGS) entry which is preliminary data.</text>
</comment>